<keyword evidence="3" id="KW-1185">Reference proteome</keyword>
<dbReference type="Proteomes" id="UP000776276">
    <property type="component" value="Unassembled WGS sequence"/>
</dbReference>
<feature type="transmembrane region" description="Helical" evidence="1">
    <location>
        <begin position="85"/>
        <end position="106"/>
    </location>
</feature>
<comment type="caution">
    <text evidence="2">The sequence shown here is derived from an EMBL/GenBank/DDBJ whole genome shotgun (WGS) entry which is preliminary data.</text>
</comment>
<protein>
    <submittedName>
        <fullName evidence="2">MerC domain-containing protein</fullName>
    </submittedName>
</protein>
<organism evidence="2 3">
    <name type="scientific">Sphingomonas quercus</name>
    <dbReference type="NCBI Taxonomy" id="2842451"/>
    <lineage>
        <taxon>Bacteria</taxon>
        <taxon>Pseudomonadati</taxon>
        <taxon>Pseudomonadota</taxon>
        <taxon>Alphaproteobacteria</taxon>
        <taxon>Sphingomonadales</taxon>
        <taxon>Sphingomonadaceae</taxon>
        <taxon>Sphingomonas</taxon>
    </lineage>
</organism>
<accession>A0ABS6BL16</accession>
<name>A0ABS6BL16_9SPHN</name>
<keyword evidence="1" id="KW-0472">Membrane</keyword>
<sequence length="137" mass="13785">MAGHDHHHHSGEGFWHSGKGFWLDRAAILLSGLCLVHCAGSAALVALLASTGGAMFGHGVHEVGLALALAIGAVALGTGLCRHGALLPALVGAVGLVLMGVALMLPHGTPEMIATMIGVSVLAFGHHLNRKASLALS</sequence>
<keyword evidence="1" id="KW-0812">Transmembrane</keyword>
<evidence type="ECO:0000256" key="1">
    <source>
        <dbReference type="SAM" id="Phobius"/>
    </source>
</evidence>
<proteinExistence type="predicted"/>
<feature type="transmembrane region" description="Helical" evidence="1">
    <location>
        <begin position="55"/>
        <end position="78"/>
    </location>
</feature>
<evidence type="ECO:0000313" key="3">
    <source>
        <dbReference type="Proteomes" id="UP000776276"/>
    </source>
</evidence>
<evidence type="ECO:0000313" key="2">
    <source>
        <dbReference type="EMBL" id="MBU3078491.1"/>
    </source>
</evidence>
<reference evidence="2 3" key="1">
    <citation type="submission" date="2021-06" db="EMBL/GenBank/DDBJ databases">
        <title>Sphingomonas sp. XMGL2, whole genome shotgun sequencing project.</title>
        <authorList>
            <person name="Zhao G."/>
            <person name="Shen L."/>
        </authorList>
    </citation>
    <scope>NUCLEOTIDE SEQUENCE [LARGE SCALE GENOMIC DNA]</scope>
    <source>
        <strain evidence="2 3">XMGL2</strain>
    </source>
</reference>
<dbReference type="InterPro" id="IPR004891">
    <property type="entry name" value="Mercury-R_MerC"/>
</dbReference>
<gene>
    <name evidence="2" type="ORF">KOF26_11480</name>
</gene>
<feature type="transmembrane region" description="Helical" evidence="1">
    <location>
        <begin position="26"/>
        <end position="49"/>
    </location>
</feature>
<keyword evidence="1" id="KW-1133">Transmembrane helix</keyword>
<dbReference type="Pfam" id="PF03203">
    <property type="entry name" value="MerC"/>
    <property type="match status" value="1"/>
</dbReference>
<dbReference type="RefSeq" id="WP_216324790.1">
    <property type="nucleotide sequence ID" value="NZ_JAHKRT010000005.1"/>
</dbReference>
<dbReference type="EMBL" id="JAHKRT010000005">
    <property type="protein sequence ID" value="MBU3078491.1"/>
    <property type="molecule type" value="Genomic_DNA"/>
</dbReference>
<feature type="transmembrane region" description="Helical" evidence="1">
    <location>
        <begin position="112"/>
        <end position="129"/>
    </location>
</feature>